<accession>A0A2J5I9D4</accession>
<dbReference type="EMBL" id="KZ559498">
    <property type="protein sequence ID" value="PLN86456.1"/>
    <property type="molecule type" value="Genomic_DNA"/>
</dbReference>
<evidence type="ECO:0000256" key="3">
    <source>
        <dbReference type="SAM" id="MobiDB-lite"/>
    </source>
</evidence>
<keyword evidence="2" id="KW-0479">Metal-binding</keyword>
<dbReference type="InterPro" id="IPR050231">
    <property type="entry name" value="Iron_ascorbate_oxido_reductase"/>
</dbReference>
<dbReference type="Pfam" id="PF03171">
    <property type="entry name" value="2OG-FeII_Oxy"/>
    <property type="match status" value="1"/>
</dbReference>
<evidence type="ECO:0000313" key="6">
    <source>
        <dbReference type="Proteomes" id="UP000235023"/>
    </source>
</evidence>
<organism evidence="5 6">
    <name type="scientific">Aspergillus taichungensis</name>
    <dbReference type="NCBI Taxonomy" id="482145"/>
    <lineage>
        <taxon>Eukaryota</taxon>
        <taxon>Fungi</taxon>
        <taxon>Dikarya</taxon>
        <taxon>Ascomycota</taxon>
        <taxon>Pezizomycotina</taxon>
        <taxon>Eurotiomycetes</taxon>
        <taxon>Eurotiomycetidae</taxon>
        <taxon>Eurotiales</taxon>
        <taxon>Aspergillaceae</taxon>
        <taxon>Aspergillus</taxon>
        <taxon>Aspergillus subgen. Circumdati</taxon>
    </lineage>
</organism>
<keyword evidence="6" id="KW-1185">Reference proteome</keyword>
<dbReference type="GO" id="GO:0016491">
    <property type="term" value="F:oxidoreductase activity"/>
    <property type="evidence" value="ECO:0007669"/>
    <property type="project" value="UniProtKB-KW"/>
</dbReference>
<dbReference type="Pfam" id="PF14226">
    <property type="entry name" value="DIOX_N"/>
    <property type="match status" value="1"/>
</dbReference>
<name>A0A2J5I9D4_9EURO</name>
<proteinExistence type="inferred from homology"/>
<comment type="similarity">
    <text evidence="1 2">Belongs to the iron/ascorbate-dependent oxidoreductase family.</text>
</comment>
<evidence type="ECO:0000256" key="2">
    <source>
        <dbReference type="RuleBase" id="RU003682"/>
    </source>
</evidence>
<dbReference type="Proteomes" id="UP000235023">
    <property type="component" value="Unassembled WGS sequence"/>
</dbReference>
<reference evidence="6" key="1">
    <citation type="submission" date="2017-12" db="EMBL/GenBank/DDBJ databases">
        <authorList>
            <consortium name="DOE Joint Genome Institute"/>
            <person name="Mondo S.J."/>
            <person name="Kjaerbolling I."/>
            <person name="Vesth T.C."/>
            <person name="Frisvad J.C."/>
            <person name="Nybo J.L."/>
            <person name="Theobald S."/>
            <person name="Kuo A."/>
            <person name="Bowyer P."/>
            <person name="Matsuda Y."/>
            <person name="Lyhne E.K."/>
            <person name="Kogle M.E."/>
            <person name="Clum A."/>
            <person name="Lipzen A."/>
            <person name="Salamov A."/>
            <person name="Ngan C.Y."/>
            <person name="Daum C."/>
            <person name="Chiniquy J."/>
            <person name="Barry K."/>
            <person name="LaButti K."/>
            <person name="Haridas S."/>
            <person name="Simmons B.A."/>
            <person name="Magnuson J.K."/>
            <person name="Mortensen U.H."/>
            <person name="Larsen T.O."/>
            <person name="Grigoriev I.V."/>
            <person name="Baker S.E."/>
            <person name="Andersen M.R."/>
            <person name="Nordberg H.P."/>
            <person name="Cantor M.N."/>
            <person name="Hua S.X."/>
        </authorList>
    </citation>
    <scope>NUCLEOTIDE SEQUENCE [LARGE SCALE GENOMIC DNA]</scope>
    <source>
        <strain evidence="6">IBT 19404</strain>
    </source>
</reference>
<dbReference type="InterPro" id="IPR026992">
    <property type="entry name" value="DIOX_N"/>
</dbReference>
<dbReference type="OrthoDB" id="288590at2759"/>
<dbReference type="GO" id="GO:0044283">
    <property type="term" value="P:small molecule biosynthetic process"/>
    <property type="evidence" value="ECO:0007669"/>
    <property type="project" value="UniProtKB-ARBA"/>
</dbReference>
<keyword evidence="2" id="KW-0408">Iron</keyword>
<dbReference type="AlphaFoldDB" id="A0A2J5I9D4"/>
<dbReference type="InterPro" id="IPR044861">
    <property type="entry name" value="IPNS-like_FE2OG_OXY"/>
</dbReference>
<dbReference type="Gene3D" id="2.60.120.330">
    <property type="entry name" value="B-lactam Antibiotic, Isopenicillin N Synthase, Chain"/>
    <property type="match status" value="1"/>
</dbReference>
<gene>
    <name evidence="5" type="ORF">BDW42DRAFT_182441</name>
</gene>
<protein>
    <submittedName>
        <fullName evidence="5">Oxidoreductase</fullName>
    </submittedName>
</protein>
<evidence type="ECO:0000259" key="4">
    <source>
        <dbReference type="PROSITE" id="PS51471"/>
    </source>
</evidence>
<dbReference type="PANTHER" id="PTHR47990">
    <property type="entry name" value="2-OXOGLUTARATE (2OG) AND FE(II)-DEPENDENT OXYGENASE SUPERFAMILY PROTEIN-RELATED"/>
    <property type="match status" value="1"/>
</dbReference>
<dbReference type="InterPro" id="IPR005123">
    <property type="entry name" value="Oxoglu/Fe-dep_dioxygenase_dom"/>
</dbReference>
<sequence length="336" mass="36727">MDVPPFPDDAPTVPIARVSYAALRAGDTVESQKVLTACTTDGFFYLDLTNDASGQELLEEAGQLHGLSKELFDAPVDEKMRYLNDRGKSLFGYKPTGAVKSTDQASTRDTTEFFNASKDHLHNITPSRTYPPGITTSQSLCQSFTQNAHVCAQVIMRTLARQLHLTDENAFARRAEFNAPSGDHLRLTKKSPSPGDSDGQTIGLASHTDFGLVTVLFNWLGGLQIQSLQPENAGQWCFVKPLAGHAIINLGDAMVKFTNGTLKSAKHRVVPAPGLQAAVDRYSVVYFSRPADEAIMEVLPPFLGDETVQIGGKLGEEGERYTTAEWMVRRLVQMGH</sequence>
<dbReference type="PROSITE" id="PS51471">
    <property type="entry name" value="FE2OG_OXY"/>
    <property type="match status" value="1"/>
</dbReference>
<dbReference type="InterPro" id="IPR027443">
    <property type="entry name" value="IPNS-like_sf"/>
</dbReference>
<feature type="domain" description="Fe2OG dioxygenase" evidence="4">
    <location>
        <begin position="181"/>
        <end position="290"/>
    </location>
</feature>
<keyword evidence="2" id="KW-0560">Oxidoreductase</keyword>
<dbReference type="GO" id="GO:0046872">
    <property type="term" value="F:metal ion binding"/>
    <property type="evidence" value="ECO:0007669"/>
    <property type="project" value="UniProtKB-KW"/>
</dbReference>
<dbReference type="SUPFAM" id="SSF51197">
    <property type="entry name" value="Clavaminate synthase-like"/>
    <property type="match status" value="1"/>
</dbReference>
<evidence type="ECO:0000313" key="5">
    <source>
        <dbReference type="EMBL" id="PLN86456.1"/>
    </source>
</evidence>
<feature type="region of interest" description="Disordered" evidence="3">
    <location>
        <begin position="182"/>
        <end position="201"/>
    </location>
</feature>
<evidence type="ECO:0000256" key="1">
    <source>
        <dbReference type="ARBA" id="ARBA00008056"/>
    </source>
</evidence>